<comment type="caution">
    <text evidence="3">The sequence shown here is derived from an EMBL/GenBank/DDBJ whole genome shotgun (WGS) entry which is preliminary data.</text>
</comment>
<comment type="similarity">
    <text evidence="1">Belongs to the thiolase-like superfamily. Chalcone/stilbene synthases family.</text>
</comment>
<dbReference type="InterPro" id="IPR011141">
    <property type="entry name" value="Polyketide_synthase_type-III"/>
</dbReference>
<dbReference type="Proteomes" id="UP000631114">
    <property type="component" value="Unassembled WGS sequence"/>
</dbReference>
<sequence length="179" mass="19461">MQYYSRNEIPICQLKLTTSSSGRGKSRTGDPYGPSKIASTLGKQVASEEPCCYLAENNWGAGQAIQGDGAAAVIVGADPISGIEHPLFELVSASQTILPVHPGGRAVVEQVEDKLNLKPGKLTASRQVMYDYGNMSSATVLYVIDEMRKKSAEERHKTTGEGLEWGALIGFELWIWHYS</sequence>
<dbReference type="GO" id="GO:0016747">
    <property type="term" value="F:acyltransferase activity, transferring groups other than amino-acyl groups"/>
    <property type="evidence" value="ECO:0007669"/>
    <property type="project" value="InterPro"/>
</dbReference>
<evidence type="ECO:0000256" key="1">
    <source>
        <dbReference type="ARBA" id="ARBA00005531"/>
    </source>
</evidence>
<name>A0A835LVB2_9MAGN</name>
<dbReference type="Gene3D" id="3.40.47.10">
    <property type="match status" value="1"/>
</dbReference>
<dbReference type="SUPFAM" id="SSF53901">
    <property type="entry name" value="Thiolase-like"/>
    <property type="match status" value="1"/>
</dbReference>
<accession>A0A835LVB2</accession>
<evidence type="ECO:0000313" key="4">
    <source>
        <dbReference type="Proteomes" id="UP000631114"/>
    </source>
</evidence>
<organism evidence="3 4">
    <name type="scientific">Coptis chinensis</name>
    <dbReference type="NCBI Taxonomy" id="261450"/>
    <lineage>
        <taxon>Eukaryota</taxon>
        <taxon>Viridiplantae</taxon>
        <taxon>Streptophyta</taxon>
        <taxon>Embryophyta</taxon>
        <taxon>Tracheophyta</taxon>
        <taxon>Spermatophyta</taxon>
        <taxon>Magnoliopsida</taxon>
        <taxon>Ranunculales</taxon>
        <taxon>Ranunculaceae</taxon>
        <taxon>Coptidoideae</taxon>
        <taxon>Coptis</taxon>
    </lineage>
</organism>
<gene>
    <name evidence="3" type="ORF">IFM89_024975</name>
</gene>
<dbReference type="Pfam" id="PF02797">
    <property type="entry name" value="Chal_sti_synt_C"/>
    <property type="match status" value="1"/>
</dbReference>
<keyword evidence="4" id="KW-1185">Reference proteome</keyword>
<dbReference type="PANTHER" id="PTHR11877:SF80">
    <property type="entry name" value="CHALCONE SYNTHASE 1"/>
    <property type="match status" value="1"/>
</dbReference>
<dbReference type="EMBL" id="JADFTS010000005">
    <property type="protein sequence ID" value="KAF9606307.1"/>
    <property type="molecule type" value="Genomic_DNA"/>
</dbReference>
<evidence type="ECO:0000259" key="2">
    <source>
        <dbReference type="Pfam" id="PF02797"/>
    </source>
</evidence>
<proteinExistence type="inferred from homology"/>
<evidence type="ECO:0000313" key="3">
    <source>
        <dbReference type="EMBL" id="KAF9606307.1"/>
    </source>
</evidence>
<dbReference type="GO" id="GO:0030639">
    <property type="term" value="P:polyketide biosynthetic process"/>
    <property type="evidence" value="ECO:0007669"/>
    <property type="project" value="TreeGrafter"/>
</dbReference>
<dbReference type="InterPro" id="IPR016039">
    <property type="entry name" value="Thiolase-like"/>
</dbReference>
<reference evidence="3 4" key="1">
    <citation type="submission" date="2020-10" db="EMBL/GenBank/DDBJ databases">
        <title>The Coptis chinensis genome and diversification of protoberbering-type alkaloids.</title>
        <authorList>
            <person name="Wang B."/>
            <person name="Shu S."/>
            <person name="Song C."/>
            <person name="Liu Y."/>
        </authorList>
    </citation>
    <scope>NUCLEOTIDE SEQUENCE [LARGE SCALE GENOMIC DNA]</scope>
    <source>
        <strain evidence="3">HL-2020</strain>
        <tissue evidence="3">Leaf</tissue>
    </source>
</reference>
<dbReference type="PANTHER" id="PTHR11877">
    <property type="entry name" value="HYDROXYMETHYLGLUTARYL-COA SYNTHASE"/>
    <property type="match status" value="1"/>
</dbReference>
<dbReference type="OrthoDB" id="1500228at2759"/>
<feature type="domain" description="Chalcone/stilbene synthase C-terminal" evidence="2">
    <location>
        <begin position="100"/>
        <end position="171"/>
    </location>
</feature>
<protein>
    <recommendedName>
        <fullName evidence="2">Chalcone/stilbene synthase C-terminal domain-containing protein</fullName>
    </recommendedName>
</protein>
<dbReference type="InterPro" id="IPR012328">
    <property type="entry name" value="Chalcone/stilbene_synt_C"/>
</dbReference>
<dbReference type="AlphaFoldDB" id="A0A835LVB2"/>